<dbReference type="Gene3D" id="1.10.10.10">
    <property type="entry name" value="Winged helix-like DNA-binding domain superfamily/Winged helix DNA-binding domain"/>
    <property type="match status" value="1"/>
</dbReference>
<dbReference type="Pfam" id="PF01580">
    <property type="entry name" value="FtsK_SpoIIIE"/>
    <property type="match status" value="1"/>
</dbReference>
<evidence type="ECO:0000256" key="6">
    <source>
        <dbReference type="ARBA" id="ARBA00022741"/>
    </source>
</evidence>
<keyword evidence="8 13" id="KW-0067">ATP-binding</keyword>
<dbReference type="GO" id="GO:0051301">
    <property type="term" value="P:cell division"/>
    <property type="evidence" value="ECO:0007669"/>
    <property type="project" value="UniProtKB-KW"/>
</dbReference>
<feature type="binding site" evidence="13">
    <location>
        <begin position="535"/>
        <end position="542"/>
    </location>
    <ligand>
        <name>ATP</name>
        <dbReference type="ChEBI" id="CHEBI:30616"/>
    </ligand>
</feature>
<dbReference type="PANTHER" id="PTHR22683:SF41">
    <property type="entry name" value="DNA TRANSLOCASE FTSK"/>
    <property type="match status" value="1"/>
</dbReference>
<keyword evidence="3" id="KW-1003">Cell membrane</keyword>
<dbReference type="InterPro" id="IPR050206">
    <property type="entry name" value="FtsK/SpoIIIE/SftA"/>
</dbReference>
<keyword evidence="18" id="KW-1185">Reference proteome</keyword>
<dbReference type="InterPro" id="IPR036388">
    <property type="entry name" value="WH-like_DNA-bd_sf"/>
</dbReference>
<dbReference type="PROSITE" id="PS50901">
    <property type="entry name" value="FTSK"/>
    <property type="match status" value="1"/>
</dbReference>
<dbReference type="SUPFAM" id="SSF52540">
    <property type="entry name" value="P-loop containing nucleoside triphosphate hydrolases"/>
    <property type="match status" value="1"/>
</dbReference>
<evidence type="ECO:0000256" key="14">
    <source>
        <dbReference type="SAM" id="MobiDB-lite"/>
    </source>
</evidence>
<dbReference type="SUPFAM" id="SSF46785">
    <property type="entry name" value="Winged helix' DNA-binding domain"/>
    <property type="match status" value="1"/>
</dbReference>
<dbReference type="PANTHER" id="PTHR22683">
    <property type="entry name" value="SPORULATION PROTEIN RELATED"/>
    <property type="match status" value="1"/>
</dbReference>
<dbReference type="Gene3D" id="3.30.980.40">
    <property type="match status" value="1"/>
</dbReference>
<dbReference type="Pfam" id="PF17854">
    <property type="entry name" value="FtsK_alpha"/>
    <property type="match status" value="1"/>
</dbReference>
<reference evidence="17" key="1">
    <citation type="journal article" date="2023" name="Int. J. Syst. Evol. Microbiol.">
        <title>Mesoterricola silvestris gen. nov., sp. nov., Mesoterricola sediminis sp. nov., Geothrix oryzae sp. nov., Geothrix edaphica sp. nov., Geothrix rubra sp. nov., and Geothrix limicola sp. nov., six novel members of Acidobacteriota isolated from soils.</title>
        <authorList>
            <person name="Itoh H."/>
            <person name="Sugisawa Y."/>
            <person name="Mise K."/>
            <person name="Xu Z."/>
            <person name="Kuniyasu M."/>
            <person name="Ushijima N."/>
            <person name="Kawano K."/>
            <person name="Kobayashi E."/>
            <person name="Shiratori Y."/>
            <person name="Masuda Y."/>
            <person name="Senoo K."/>
        </authorList>
    </citation>
    <scope>NUCLEOTIDE SEQUENCE</scope>
    <source>
        <strain evidence="17">W786</strain>
    </source>
</reference>
<dbReference type="GO" id="GO:0007059">
    <property type="term" value="P:chromosome segregation"/>
    <property type="evidence" value="ECO:0007669"/>
    <property type="project" value="UniProtKB-KW"/>
</dbReference>
<dbReference type="Pfam" id="PF09397">
    <property type="entry name" value="FtsK_gamma"/>
    <property type="match status" value="1"/>
</dbReference>
<feature type="transmembrane region" description="Helical" evidence="15">
    <location>
        <begin position="50"/>
        <end position="78"/>
    </location>
</feature>
<dbReference type="Gene3D" id="3.40.50.300">
    <property type="entry name" value="P-loop containing nucleotide triphosphate hydrolases"/>
    <property type="match status" value="1"/>
</dbReference>
<dbReference type="InterPro" id="IPR002543">
    <property type="entry name" value="FtsK_dom"/>
</dbReference>
<feature type="compositionally biased region" description="Pro residues" evidence="14">
    <location>
        <begin position="339"/>
        <end position="352"/>
    </location>
</feature>
<dbReference type="GO" id="GO:0005886">
    <property type="term" value="C:plasma membrane"/>
    <property type="evidence" value="ECO:0007669"/>
    <property type="project" value="UniProtKB-SubCell"/>
</dbReference>
<feature type="region of interest" description="Disordered" evidence="14">
    <location>
        <begin position="853"/>
        <end position="872"/>
    </location>
</feature>
<keyword evidence="7" id="KW-0159">Chromosome partition</keyword>
<dbReference type="InterPro" id="IPR018541">
    <property type="entry name" value="Ftsk_gamma"/>
</dbReference>
<keyword evidence="5 15" id="KW-0812">Transmembrane</keyword>
<evidence type="ECO:0000256" key="7">
    <source>
        <dbReference type="ARBA" id="ARBA00022829"/>
    </source>
</evidence>
<dbReference type="AlphaFoldDB" id="A0AA48KCA0"/>
<evidence type="ECO:0000256" key="15">
    <source>
        <dbReference type="SAM" id="Phobius"/>
    </source>
</evidence>
<dbReference type="GO" id="GO:0005524">
    <property type="term" value="F:ATP binding"/>
    <property type="evidence" value="ECO:0007669"/>
    <property type="project" value="UniProtKB-UniRule"/>
</dbReference>
<comment type="similarity">
    <text evidence="2">Belongs to the FtsK/SpoIIIE/SftA family.</text>
</comment>
<evidence type="ECO:0000256" key="3">
    <source>
        <dbReference type="ARBA" id="ARBA00022475"/>
    </source>
</evidence>
<evidence type="ECO:0000256" key="12">
    <source>
        <dbReference type="ARBA" id="ARBA00023306"/>
    </source>
</evidence>
<dbReference type="CDD" id="cd01127">
    <property type="entry name" value="TrwB_TraG_TraD_VirD4"/>
    <property type="match status" value="1"/>
</dbReference>
<dbReference type="InterPro" id="IPR041027">
    <property type="entry name" value="FtsK_alpha"/>
</dbReference>
<evidence type="ECO:0000256" key="13">
    <source>
        <dbReference type="PROSITE-ProRule" id="PRU00289"/>
    </source>
</evidence>
<dbReference type="InterPro" id="IPR027417">
    <property type="entry name" value="P-loop_NTPase"/>
</dbReference>
<keyword evidence="11 15" id="KW-0472">Membrane</keyword>
<sequence length="872" mass="95040">MKGLGRILLRVMAGALALVIFLSLLSFHPLDPHPFATGGVDAPVHNLCGTFGALLAGTLQTLMGVGAWLVPFYILWECFPSGATLWPRRVAWFALALAVWTLLGAPGPRIWHLDGGQTLELRWGGWIGRLLYPPCRRTLGPVGLPLLAALLMALSATLLAPGLTRRLGDAIARWMGKRALPWVKPLPGKGARAFLSMLRRPFLRVSPQRDVPDLDASDALEMTRESALAKVDRESIEALERAERESALYRRLNPPQEPDLPVIHSLHLDVGPEDIPEDPSVIISERLLTPGEPLPPPALLRDLPPPPPPKPLLVAPKVAKDAFGRVIEQQPLGLTEPTPVHPLPALPPTPAPRPKEPVRERVKEVPPPAPDTPGIVDRLELPPRRLFDPPAPGARQDAGALEATRALVQQKFTEFKVKGNVTGMQPGPVVTVYEFQPDPGVPVAKVLGMEEDLALGLQAEKVRIDRIPGKNLVGVEVPNRHREIISFREVVDSPAFRDPSQKDARSLLTLALGKDMAGHPVVADLAKMPHLLIGGSTGSGKSVGVNAMICSVLLRALPSEVKLILVDPKMVELGIYEDIPHLWAPVVTDMKEAGRVLKWVVAQMEERYRRLALLSVRNLEGFNAKLEEAGGSIDLSDRTPNPRWPERPAVLEPLPYVVVVIDELADLMMVCRSDVEESIARIAQKARAVGIHLILATQRPSVDIVTGVIKANLPSRLSYRVNTKIDSRTILDSGGGEQLLGKGDALFLAPGSARPKRIHAPLLTEEETLRLVEWLKERGKPDYNQHLLSAMETEDEGGALEEAAASGGGDDVYERAVALVKRERKASTSLLQRKLNLGYGRAARLIDRMEDEGIVGPDRGAGKPREVLVEEA</sequence>
<evidence type="ECO:0000256" key="5">
    <source>
        <dbReference type="ARBA" id="ARBA00022692"/>
    </source>
</evidence>
<evidence type="ECO:0000256" key="2">
    <source>
        <dbReference type="ARBA" id="ARBA00006474"/>
    </source>
</evidence>
<feature type="domain" description="FtsK" evidence="16">
    <location>
        <begin position="518"/>
        <end position="728"/>
    </location>
</feature>
<dbReference type="Pfam" id="PF13491">
    <property type="entry name" value="FtsK_4TM"/>
    <property type="match status" value="1"/>
</dbReference>
<accession>A0AA48KCA0</accession>
<dbReference type="InterPro" id="IPR025199">
    <property type="entry name" value="FtsK_4TM"/>
</dbReference>
<keyword evidence="6 13" id="KW-0547">Nucleotide-binding</keyword>
<gene>
    <name evidence="17" type="ORF">METESE_01000</name>
</gene>
<name>A0AA48KCA0_9BACT</name>
<evidence type="ECO:0000256" key="9">
    <source>
        <dbReference type="ARBA" id="ARBA00022989"/>
    </source>
</evidence>
<keyword evidence="12" id="KW-0131">Cell cycle</keyword>
<dbReference type="KEGG" id="msea:METESE_01000"/>
<comment type="subcellular location">
    <subcellularLocation>
        <location evidence="1">Cell membrane</location>
        <topology evidence="1">Multi-pass membrane protein</topology>
    </subcellularLocation>
</comment>
<dbReference type="SMART" id="SM00843">
    <property type="entry name" value="Ftsk_gamma"/>
    <property type="match status" value="1"/>
</dbReference>
<feature type="compositionally biased region" description="Basic and acidic residues" evidence="14">
    <location>
        <begin position="860"/>
        <end position="872"/>
    </location>
</feature>
<keyword evidence="4" id="KW-0132">Cell division</keyword>
<evidence type="ECO:0000313" key="18">
    <source>
        <dbReference type="Proteomes" id="UP001228113"/>
    </source>
</evidence>
<dbReference type="Proteomes" id="UP001228113">
    <property type="component" value="Chromosome"/>
</dbReference>
<feature type="compositionally biased region" description="Basic and acidic residues" evidence="14">
    <location>
        <begin position="353"/>
        <end position="364"/>
    </location>
</feature>
<dbReference type="InterPro" id="IPR036390">
    <property type="entry name" value="WH_DNA-bd_sf"/>
</dbReference>
<evidence type="ECO:0000256" key="10">
    <source>
        <dbReference type="ARBA" id="ARBA00023125"/>
    </source>
</evidence>
<feature type="region of interest" description="Disordered" evidence="14">
    <location>
        <begin position="331"/>
        <end position="377"/>
    </location>
</feature>
<evidence type="ECO:0000256" key="4">
    <source>
        <dbReference type="ARBA" id="ARBA00022618"/>
    </source>
</evidence>
<evidence type="ECO:0000256" key="1">
    <source>
        <dbReference type="ARBA" id="ARBA00004651"/>
    </source>
</evidence>
<evidence type="ECO:0000256" key="11">
    <source>
        <dbReference type="ARBA" id="ARBA00023136"/>
    </source>
</evidence>
<proteinExistence type="inferred from homology"/>
<keyword evidence="10" id="KW-0238">DNA-binding</keyword>
<protein>
    <recommendedName>
        <fullName evidence="16">FtsK domain-containing protein</fullName>
    </recommendedName>
</protein>
<keyword evidence="9 15" id="KW-1133">Transmembrane helix</keyword>
<feature type="transmembrane region" description="Helical" evidence="15">
    <location>
        <begin position="7"/>
        <end position="30"/>
    </location>
</feature>
<evidence type="ECO:0000313" key="17">
    <source>
        <dbReference type="EMBL" id="BDU75142.1"/>
    </source>
</evidence>
<feature type="transmembrane region" description="Helical" evidence="15">
    <location>
        <begin position="90"/>
        <end position="111"/>
    </location>
</feature>
<evidence type="ECO:0000259" key="16">
    <source>
        <dbReference type="PROSITE" id="PS50901"/>
    </source>
</evidence>
<dbReference type="EMBL" id="AP027081">
    <property type="protein sequence ID" value="BDU75142.1"/>
    <property type="molecule type" value="Genomic_DNA"/>
</dbReference>
<dbReference type="GO" id="GO:0003677">
    <property type="term" value="F:DNA binding"/>
    <property type="evidence" value="ECO:0007669"/>
    <property type="project" value="UniProtKB-KW"/>
</dbReference>
<evidence type="ECO:0000256" key="8">
    <source>
        <dbReference type="ARBA" id="ARBA00022840"/>
    </source>
</evidence>
<organism evidence="17 18">
    <name type="scientific">Mesoterricola sediminis</name>
    <dbReference type="NCBI Taxonomy" id="2927980"/>
    <lineage>
        <taxon>Bacteria</taxon>
        <taxon>Pseudomonadati</taxon>
        <taxon>Acidobacteriota</taxon>
        <taxon>Holophagae</taxon>
        <taxon>Holophagales</taxon>
        <taxon>Holophagaceae</taxon>
        <taxon>Mesoterricola</taxon>
    </lineage>
</organism>